<keyword evidence="1" id="KW-1133">Transmembrane helix</keyword>
<dbReference type="RefSeq" id="WP_188175233.1">
    <property type="nucleotide sequence ID" value="NZ_JACVVD010000004.1"/>
</dbReference>
<evidence type="ECO:0000313" key="3">
    <source>
        <dbReference type="Proteomes" id="UP000650466"/>
    </source>
</evidence>
<protein>
    <recommendedName>
        <fullName evidence="4">Tetratricopeptide repeat protein</fullName>
    </recommendedName>
</protein>
<keyword evidence="1" id="KW-0812">Transmembrane</keyword>
<evidence type="ECO:0000313" key="2">
    <source>
        <dbReference type="EMBL" id="MBD0381459.1"/>
    </source>
</evidence>
<dbReference type="InterPro" id="IPR011990">
    <property type="entry name" value="TPR-like_helical_dom_sf"/>
</dbReference>
<comment type="caution">
    <text evidence="2">The sequence shown here is derived from an EMBL/GenBank/DDBJ whole genome shotgun (WGS) entry which is preliminary data.</text>
</comment>
<gene>
    <name evidence="2" type="ORF">ICC18_15130</name>
</gene>
<dbReference type="SUPFAM" id="SSF48452">
    <property type="entry name" value="TPR-like"/>
    <property type="match status" value="1"/>
</dbReference>
<dbReference type="Gene3D" id="1.25.40.10">
    <property type="entry name" value="Tetratricopeptide repeat domain"/>
    <property type="match status" value="1"/>
</dbReference>
<feature type="transmembrane region" description="Helical" evidence="1">
    <location>
        <begin position="16"/>
        <end position="36"/>
    </location>
</feature>
<accession>A0A926QKH4</accession>
<keyword evidence="3" id="KW-1185">Reference proteome</keyword>
<keyword evidence="1" id="KW-0472">Membrane</keyword>
<proteinExistence type="predicted"/>
<feature type="transmembrane region" description="Helical" evidence="1">
    <location>
        <begin position="48"/>
        <end position="67"/>
    </location>
</feature>
<dbReference type="AlphaFoldDB" id="A0A926QKH4"/>
<name>A0A926QKH4_9BACL</name>
<evidence type="ECO:0008006" key="4">
    <source>
        <dbReference type="Google" id="ProtNLM"/>
    </source>
</evidence>
<evidence type="ECO:0000256" key="1">
    <source>
        <dbReference type="SAM" id="Phobius"/>
    </source>
</evidence>
<reference evidence="2" key="1">
    <citation type="submission" date="2020-09" db="EMBL/GenBank/DDBJ databases">
        <title>Draft Genome Sequence of Paenibacillus sp. WST5.</title>
        <authorList>
            <person name="Bao Z."/>
        </authorList>
    </citation>
    <scope>NUCLEOTIDE SEQUENCE</scope>
    <source>
        <strain evidence="2">WST5</strain>
    </source>
</reference>
<sequence>MDKLFEIVANYVIKNYYRPIALVILIPFLTLIMLSFTEFSPDNIRNKFFIISWSIVIFTIILIWVILRRKKSNVLVCPYNKVGIIIAIQERDNEKYEELKYNFIEQIQSQLDSEDFWVRILGFEECRKILSFRDAENCVKQLNCNIIIFGKTLDAGKDVKLDLNAVLIHPELEKDVRKDLAVQLTELLPRVSIHKDQLIEGFNITSNWVSLYSSYFVGLATLWSHKIDKAQSIFERLNKDIGDQRRTIPVLSKIRSLSREVLYEIYLFKGRRLYYEYSETRSRELLNESRSFILKANDLKSNTVSYLLMESIYAFLMNRDVPLARRILLKVSDNVSQKHYSTAFLNAYQGKINQIFKTYRKAFKLDDNDNLIHEIIQFIKYIVKSEPDKISLHVCLALIYNHKKNYFEASECLTSYIELSQDAIRNPNIINLCKELNINMESNKSTEQIAVS</sequence>
<organism evidence="2 3">
    <name type="scientific">Paenibacillus sedimenti</name>
    <dbReference type="NCBI Taxonomy" id="2770274"/>
    <lineage>
        <taxon>Bacteria</taxon>
        <taxon>Bacillati</taxon>
        <taxon>Bacillota</taxon>
        <taxon>Bacilli</taxon>
        <taxon>Bacillales</taxon>
        <taxon>Paenibacillaceae</taxon>
        <taxon>Paenibacillus</taxon>
    </lineage>
</organism>
<dbReference type="EMBL" id="JACVVD010000004">
    <property type="protein sequence ID" value="MBD0381459.1"/>
    <property type="molecule type" value="Genomic_DNA"/>
</dbReference>
<dbReference type="Proteomes" id="UP000650466">
    <property type="component" value="Unassembled WGS sequence"/>
</dbReference>